<evidence type="ECO:0000256" key="5">
    <source>
        <dbReference type="ARBA" id="ARBA00023204"/>
    </source>
</evidence>
<dbReference type="PROSITE" id="PS00374">
    <property type="entry name" value="MGMT"/>
    <property type="match status" value="1"/>
</dbReference>
<dbReference type="PANTHER" id="PTHR42942">
    <property type="entry name" value="6-O-METHYLGUANINE DNA METHYLTRANSFERASE"/>
    <property type="match status" value="1"/>
</dbReference>
<evidence type="ECO:0000259" key="7">
    <source>
        <dbReference type="Pfam" id="PF01035"/>
    </source>
</evidence>
<protein>
    <submittedName>
        <fullName evidence="8">Methylated-DNA--[protein]-cysteine S-methyltransferase</fullName>
        <ecNumber evidence="8">2.1.1.63</ecNumber>
    </submittedName>
</protein>
<evidence type="ECO:0000256" key="1">
    <source>
        <dbReference type="ARBA" id="ARBA00001286"/>
    </source>
</evidence>
<reference evidence="8" key="1">
    <citation type="submission" date="2020-08" db="EMBL/GenBank/DDBJ databases">
        <title>Genome public.</title>
        <authorList>
            <person name="Liu C."/>
            <person name="Sun Q."/>
        </authorList>
    </citation>
    <scope>NUCLEOTIDE SEQUENCE</scope>
    <source>
        <strain evidence="8">NSJ-63</strain>
    </source>
</reference>
<dbReference type="InterPro" id="IPR052520">
    <property type="entry name" value="ATL_DNA_repair"/>
</dbReference>
<evidence type="ECO:0000256" key="3">
    <source>
        <dbReference type="ARBA" id="ARBA00022679"/>
    </source>
</evidence>
<dbReference type="InterPro" id="IPR036388">
    <property type="entry name" value="WH-like_DNA-bd_sf"/>
</dbReference>
<keyword evidence="9" id="KW-1185">Reference proteome</keyword>
<evidence type="ECO:0000256" key="6">
    <source>
        <dbReference type="ARBA" id="ARBA00049348"/>
    </source>
</evidence>
<feature type="domain" description="Methylated-DNA-[protein]-cysteine S-methyltransferase DNA binding" evidence="7">
    <location>
        <begin position="6"/>
        <end position="81"/>
    </location>
</feature>
<keyword evidence="5" id="KW-0234">DNA repair</keyword>
<keyword evidence="2 8" id="KW-0489">Methyltransferase</keyword>
<dbReference type="Proteomes" id="UP000617951">
    <property type="component" value="Unassembled WGS sequence"/>
</dbReference>
<dbReference type="AlphaFoldDB" id="A0A926DF12"/>
<dbReference type="SUPFAM" id="SSF46767">
    <property type="entry name" value="Methylated DNA-protein cysteine methyltransferase, C-terminal domain"/>
    <property type="match status" value="1"/>
</dbReference>
<dbReference type="Gene3D" id="1.10.10.10">
    <property type="entry name" value="Winged helix-like DNA-binding domain superfamily/Winged helix DNA-binding domain"/>
    <property type="match status" value="1"/>
</dbReference>
<dbReference type="GO" id="GO:0003908">
    <property type="term" value="F:methylated-DNA-[protein]-cysteine S-methyltransferase activity"/>
    <property type="evidence" value="ECO:0007669"/>
    <property type="project" value="UniProtKB-EC"/>
</dbReference>
<dbReference type="EC" id="2.1.1.63" evidence="8"/>
<keyword evidence="3 8" id="KW-0808">Transferase</keyword>
<dbReference type="InterPro" id="IPR036217">
    <property type="entry name" value="MethylDNA_cys_MeTrfase_DNAb"/>
</dbReference>
<dbReference type="InterPro" id="IPR014048">
    <property type="entry name" value="MethylDNA_cys_MeTrfase_DNA-bd"/>
</dbReference>
<dbReference type="CDD" id="cd06445">
    <property type="entry name" value="ATase"/>
    <property type="match status" value="1"/>
</dbReference>
<dbReference type="InterPro" id="IPR001497">
    <property type="entry name" value="MethylDNA_cys_MeTrfase_AS"/>
</dbReference>
<comment type="catalytic activity">
    <reaction evidence="6">
        <text>a 6-O-methyl-2'-deoxyguanosine in DNA + L-cysteinyl-[protein] = S-methyl-L-cysteinyl-[protein] + a 2'-deoxyguanosine in DNA</text>
        <dbReference type="Rhea" id="RHEA:24000"/>
        <dbReference type="Rhea" id="RHEA-COMP:10131"/>
        <dbReference type="Rhea" id="RHEA-COMP:10132"/>
        <dbReference type="Rhea" id="RHEA-COMP:11367"/>
        <dbReference type="Rhea" id="RHEA-COMP:11368"/>
        <dbReference type="ChEBI" id="CHEBI:29950"/>
        <dbReference type="ChEBI" id="CHEBI:82612"/>
        <dbReference type="ChEBI" id="CHEBI:85445"/>
        <dbReference type="ChEBI" id="CHEBI:85448"/>
        <dbReference type="EC" id="2.1.1.63"/>
    </reaction>
</comment>
<accession>A0A926DF12</accession>
<evidence type="ECO:0000256" key="2">
    <source>
        <dbReference type="ARBA" id="ARBA00022603"/>
    </source>
</evidence>
<dbReference type="NCBIfam" id="TIGR00589">
    <property type="entry name" value="ogt"/>
    <property type="match status" value="1"/>
</dbReference>
<name>A0A926DF12_9FIRM</name>
<dbReference type="Pfam" id="PF01035">
    <property type="entry name" value="DNA_binding_1"/>
    <property type="match status" value="1"/>
</dbReference>
<sequence length="101" mass="11602">MAIQQEFFMQVYAAVRRIPRGKVATYGQLARLTGYPLRARMVGQALSYAPESIPCHRVVNSAGRLAPHFSAQRERLEAEGVVFRPNGNVDLRRCLWREEWE</sequence>
<comment type="caution">
    <text evidence="8">The sequence shown here is derived from an EMBL/GenBank/DDBJ whole genome shotgun (WGS) entry which is preliminary data.</text>
</comment>
<dbReference type="GO" id="GO:0006281">
    <property type="term" value="P:DNA repair"/>
    <property type="evidence" value="ECO:0007669"/>
    <property type="project" value="UniProtKB-KW"/>
</dbReference>
<dbReference type="PANTHER" id="PTHR42942:SF1">
    <property type="entry name" value="ALKYLTRANSFERASE-LIKE PROTEIN 1"/>
    <property type="match status" value="1"/>
</dbReference>
<evidence type="ECO:0000313" key="9">
    <source>
        <dbReference type="Proteomes" id="UP000617951"/>
    </source>
</evidence>
<evidence type="ECO:0000256" key="4">
    <source>
        <dbReference type="ARBA" id="ARBA00022763"/>
    </source>
</evidence>
<organism evidence="8 9">
    <name type="scientific">Guopingia tenuis</name>
    <dbReference type="NCBI Taxonomy" id="2763656"/>
    <lineage>
        <taxon>Bacteria</taxon>
        <taxon>Bacillati</taxon>
        <taxon>Bacillota</taxon>
        <taxon>Clostridia</taxon>
        <taxon>Christensenellales</taxon>
        <taxon>Christensenellaceae</taxon>
        <taxon>Guopingia</taxon>
    </lineage>
</organism>
<keyword evidence="4" id="KW-0227">DNA damage</keyword>
<comment type="catalytic activity">
    <reaction evidence="1">
        <text>a 4-O-methyl-thymidine in DNA + L-cysteinyl-[protein] = a thymidine in DNA + S-methyl-L-cysteinyl-[protein]</text>
        <dbReference type="Rhea" id="RHEA:53428"/>
        <dbReference type="Rhea" id="RHEA-COMP:10131"/>
        <dbReference type="Rhea" id="RHEA-COMP:10132"/>
        <dbReference type="Rhea" id="RHEA-COMP:13555"/>
        <dbReference type="Rhea" id="RHEA-COMP:13556"/>
        <dbReference type="ChEBI" id="CHEBI:29950"/>
        <dbReference type="ChEBI" id="CHEBI:82612"/>
        <dbReference type="ChEBI" id="CHEBI:137386"/>
        <dbReference type="ChEBI" id="CHEBI:137387"/>
        <dbReference type="EC" id="2.1.1.63"/>
    </reaction>
</comment>
<proteinExistence type="predicted"/>
<evidence type="ECO:0000313" key="8">
    <source>
        <dbReference type="EMBL" id="MBC8537443.1"/>
    </source>
</evidence>
<dbReference type="GO" id="GO:0032259">
    <property type="term" value="P:methylation"/>
    <property type="evidence" value="ECO:0007669"/>
    <property type="project" value="UniProtKB-KW"/>
</dbReference>
<gene>
    <name evidence="8" type="ORF">H8693_00660</name>
</gene>
<dbReference type="EMBL" id="JACRSS010000001">
    <property type="protein sequence ID" value="MBC8537443.1"/>
    <property type="molecule type" value="Genomic_DNA"/>
</dbReference>